<dbReference type="RefSeq" id="WP_146231748.1">
    <property type="nucleotide sequence ID" value="NZ_QGHB01000011.1"/>
</dbReference>
<gene>
    <name evidence="1" type="ORF">C8D88_111100</name>
</gene>
<protein>
    <submittedName>
        <fullName evidence="1">Uncharacterized protein</fullName>
    </submittedName>
</protein>
<dbReference type="AlphaFoldDB" id="A0A316HRG5"/>
<organism evidence="1 2">
    <name type="scientific">Lentzea atacamensis</name>
    <dbReference type="NCBI Taxonomy" id="531938"/>
    <lineage>
        <taxon>Bacteria</taxon>
        <taxon>Bacillati</taxon>
        <taxon>Actinomycetota</taxon>
        <taxon>Actinomycetes</taxon>
        <taxon>Pseudonocardiales</taxon>
        <taxon>Pseudonocardiaceae</taxon>
        <taxon>Lentzea</taxon>
    </lineage>
</organism>
<name>A0A316HRG5_9PSEU</name>
<dbReference type="EMBL" id="QGHB01000011">
    <property type="protein sequence ID" value="PWK83215.1"/>
    <property type="molecule type" value="Genomic_DNA"/>
</dbReference>
<comment type="caution">
    <text evidence="1">The sequence shown here is derived from an EMBL/GenBank/DDBJ whole genome shotgun (WGS) entry which is preliminary data.</text>
</comment>
<sequence>MSTKNSTTVSAAGSVALDDLAHDVELLRIVEESIKSQSKLKDELRSRLKERLGDQVTGTINGLAVVEYTNDSRVFTSPKLVQERFPDVARMCEDIIPVRKFKLLPAA</sequence>
<evidence type="ECO:0000313" key="2">
    <source>
        <dbReference type="Proteomes" id="UP000246005"/>
    </source>
</evidence>
<accession>A0A316HRG5</accession>
<reference evidence="1 2" key="1">
    <citation type="submission" date="2018-05" db="EMBL/GenBank/DDBJ databases">
        <title>Genomic Encyclopedia of Type Strains, Phase IV (KMG-IV): sequencing the most valuable type-strain genomes for metagenomic binning, comparative biology and taxonomic classification.</title>
        <authorList>
            <person name="Goeker M."/>
        </authorList>
    </citation>
    <scope>NUCLEOTIDE SEQUENCE [LARGE SCALE GENOMIC DNA]</scope>
    <source>
        <strain evidence="1 2">DSM 45480</strain>
    </source>
</reference>
<evidence type="ECO:0000313" key="1">
    <source>
        <dbReference type="EMBL" id="PWK83215.1"/>
    </source>
</evidence>
<proteinExistence type="predicted"/>
<dbReference type="Proteomes" id="UP000246005">
    <property type="component" value="Unassembled WGS sequence"/>
</dbReference>